<organism evidence="4 5">
    <name type="scientific">Taenia crassiceps</name>
    <dbReference type="NCBI Taxonomy" id="6207"/>
    <lineage>
        <taxon>Eukaryota</taxon>
        <taxon>Metazoa</taxon>
        <taxon>Spiralia</taxon>
        <taxon>Lophotrochozoa</taxon>
        <taxon>Platyhelminthes</taxon>
        <taxon>Cestoda</taxon>
        <taxon>Eucestoda</taxon>
        <taxon>Cyclophyllidea</taxon>
        <taxon>Taeniidae</taxon>
        <taxon>Taenia</taxon>
    </lineage>
</organism>
<name>A0ABR4QT36_9CEST</name>
<evidence type="ECO:0000259" key="3">
    <source>
        <dbReference type="PROSITE" id="PS50913"/>
    </source>
</evidence>
<feature type="coiled-coil region" evidence="1">
    <location>
        <begin position="446"/>
        <end position="487"/>
    </location>
</feature>
<proteinExistence type="predicted"/>
<evidence type="ECO:0000313" key="5">
    <source>
        <dbReference type="Proteomes" id="UP001651158"/>
    </source>
</evidence>
<feature type="region of interest" description="Disordered" evidence="2">
    <location>
        <begin position="399"/>
        <end position="422"/>
    </location>
</feature>
<feature type="coiled-coil region" evidence="1">
    <location>
        <begin position="19"/>
        <end position="126"/>
    </location>
</feature>
<protein>
    <submittedName>
        <fullName evidence="4">GRIP and coiled-coil domain-containing protein 1</fullName>
    </submittedName>
</protein>
<dbReference type="PROSITE" id="PS50913">
    <property type="entry name" value="GRIP"/>
    <property type="match status" value="1"/>
</dbReference>
<dbReference type="EMBL" id="JAKROA010000001">
    <property type="protein sequence ID" value="KAL5112805.1"/>
    <property type="molecule type" value="Genomic_DNA"/>
</dbReference>
<accession>A0ABR4QT36</accession>
<dbReference type="Pfam" id="PF01465">
    <property type="entry name" value="GRIP"/>
    <property type="match status" value="1"/>
</dbReference>
<feature type="domain" description="GRIP" evidence="3">
    <location>
        <begin position="497"/>
        <end position="550"/>
    </location>
</feature>
<evidence type="ECO:0000256" key="1">
    <source>
        <dbReference type="SAM" id="Coils"/>
    </source>
</evidence>
<evidence type="ECO:0000256" key="2">
    <source>
        <dbReference type="SAM" id="MobiDB-lite"/>
    </source>
</evidence>
<dbReference type="Proteomes" id="UP001651158">
    <property type="component" value="Unassembled WGS sequence"/>
</dbReference>
<evidence type="ECO:0000313" key="4">
    <source>
        <dbReference type="EMBL" id="KAL5112805.1"/>
    </source>
</evidence>
<dbReference type="InterPro" id="IPR000237">
    <property type="entry name" value="GRIP_dom"/>
</dbReference>
<comment type="caution">
    <text evidence="4">The sequence shown here is derived from an EMBL/GenBank/DDBJ whole genome shotgun (WGS) entry which is preliminary data.</text>
</comment>
<sequence>MEQQLQEQANRILRYETKLRDIISAYQKLQADNESLEGRLRLAESNVSQLHHELEEKNQSIDKQHAINADLRERVANLTLEEDGYRKEKEKNSYLKQKISQLLKDLEVEQNNSKTLKDALLETQEQHEASTRHFETRISDIVSTLKTYQEIHQNDTETINQLRSDKRTSQNNAVSQPTVNKVILADLISALADSKGIDAEVPDVDDLFDFMRQLWRVIIKISPLQQPAVEKQLLQYLDLKSLASTESLDVCEKEKSDMQQELETLKLRLMSFQAGARKVTPVLSSDNNRSKEMRNLETKLQEAQDHIKLLRDQNLTTLLELESLKKSVQSKISVVEEEAANRLAKASARQADQLMRLESEARRYREQTLNLLTEKEEEISELRNTLFFANHETTTSLSCPRKTVGSLNSPPVGTSGEEPDSTESILLSFNEPLALHCGLVHCAERHERLMIELKKLRNSKRELEQRVEALEARVQEDQKAASEATAMKQTIFSSPTLMSGDVDLAYVKNIIFNLLSSFNTSSFSSKMAVVRALSMALHFSPEEENAIIGGTIG</sequence>
<keyword evidence="5" id="KW-1185">Reference proteome</keyword>
<reference evidence="4 5" key="1">
    <citation type="journal article" date="2022" name="Front. Cell. Infect. Microbiol.">
        <title>The Genomes of Two Strains of Taenia crassiceps the Animal Model for the Study of Human Cysticercosis.</title>
        <authorList>
            <person name="Bobes R.J."/>
            <person name="Estrada K."/>
            <person name="Rios-Valencia D.G."/>
            <person name="Calderon-Gallegos A."/>
            <person name="de la Torre P."/>
            <person name="Carrero J.C."/>
            <person name="Sanchez-Flores A."/>
            <person name="Laclette J.P."/>
        </authorList>
    </citation>
    <scope>NUCLEOTIDE SEQUENCE [LARGE SCALE GENOMIC DNA]</scope>
    <source>
        <strain evidence="4">WFUcys</strain>
    </source>
</reference>
<feature type="coiled-coil region" evidence="1">
    <location>
        <begin position="293"/>
        <end position="392"/>
    </location>
</feature>
<keyword evidence="1" id="KW-0175">Coiled coil</keyword>
<gene>
    <name evidence="4" type="ORF">TcWFU_008776</name>
</gene>